<accession>A0ABV4BS48</accession>
<comment type="caution">
    <text evidence="1">The sequence shown here is derived from an EMBL/GenBank/DDBJ whole genome shotgun (WGS) entry which is preliminary data.</text>
</comment>
<reference evidence="1 2" key="1">
    <citation type="submission" date="2024-08" db="EMBL/GenBank/DDBJ databases">
        <title>Clostridium lapicellarii sp. nov., and Clostridium renhuaiense sp. nov., two species isolated from the mud in a fermentation cellar used for producing sauce-flavour Chinese liquors.</title>
        <authorList>
            <person name="Yang F."/>
            <person name="Wang H."/>
            <person name="Chen L.Q."/>
            <person name="Zhou N."/>
            <person name="Lu J.J."/>
            <person name="Pu X.X."/>
            <person name="Wan B."/>
            <person name="Wang L."/>
            <person name="Liu S.J."/>
        </authorList>
    </citation>
    <scope>NUCLEOTIDE SEQUENCE [LARGE SCALE GENOMIC DNA]</scope>
    <source>
        <strain evidence="1 2">MT-5</strain>
    </source>
</reference>
<keyword evidence="2" id="KW-1185">Reference proteome</keyword>
<evidence type="ECO:0000313" key="2">
    <source>
        <dbReference type="Proteomes" id="UP001564657"/>
    </source>
</evidence>
<gene>
    <name evidence="1" type="ORF">AB8U03_15530</name>
</gene>
<sequence>MYKYNDLEKLRKYLKEAGIEIEEIPELNRFKKILSEYSRPVSDKEILENTKRDLRKTKLPKGIEQDLKLLFWEDED</sequence>
<dbReference type="Proteomes" id="UP001564657">
    <property type="component" value="Unassembled WGS sequence"/>
</dbReference>
<organism evidence="1 2">
    <name type="scientific">Clostridium moutaii</name>
    <dbReference type="NCBI Taxonomy" id="3240932"/>
    <lineage>
        <taxon>Bacteria</taxon>
        <taxon>Bacillati</taxon>
        <taxon>Bacillota</taxon>
        <taxon>Clostridia</taxon>
        <taxon>Eubacteriales</taxon>
        <taxon>Clostridiaceae</taxon>
        <taxon>Clostridium</taxon>
    </lineage>
</organism>
<name>A0ABV4BS48_9CLOT</name>
<proteinExistence type="predicted"/>
<protein>
    <submittedName>
        <fullName evidence="1">Uncharacterized protein</fullName>
    </submittedName>
</protein>
<dbReference type="EMBL" id="JBGEWD010000021">
    <property type="protein sequence ID" value="MEY8001580.1"/>
    <property type="molecule type" value="Genomic_DNA"/>
</dbReference>
<evidence type="ECO:0000313" key="1">
    <source>
        <dbReference type="EMBL" id="MEY8001580.1"/>
    </source>
</evidence>